<dbReference type="AlphaFoldDB" id="A0A410H5Y7"/>
<dbReference type="PANTHER" id="PTHR37691:SF1">
    <property type="entry name" value="BLR3518 PROTEIN"/>
    <property type="match status" value="1"/>
</dbReference>
<dbReference type="EMBL" id="CP035033">
    <property type="protein sequence ID" value="QAB16306.1"/>
    <property type="molecule type" value="Genomic_DNA"/>
</dbReference>
<dbReference type="Gene3D" id="3.40.1260.10">
    <property type="entry name" value="DsrEFH-like"/>
    <property type="match status" value="1"/>
</dbReference>
<reference evidence="3 4" key="1">
    <citation type="journal article" date="2018" name="Environ. Microbiol.">
        <title>Genomes of ubiquitous marine and hypersaline Hydrogenovibrio, Thiomicrorhabdus and Thiomicrospira spp. encode a diversity of mechanisms to sustain chemolithoautotrophy in heterogeneous environments.</title>
        <authorList>
            <person name="Scott K.M."/>
            <person name="Williams J."/>
            <person name="Porter C.M.B."/>
            <person name="Russel S."/>
            <person name="Harmer T.L."/>
            <person name="Paul J.H."/>
            <person name="Antonen K.M."/>
            <person name="Bridges M.K."/>
            <person name="Camper G.J."/>
            <person name="Campla C.K."/>
            <person name="Casella L.G."/>
            <person name="Chase E."/>
            <person name="Conrad J.W."/>
            <person name="Cruz M.C."/>
            <person name="Dunlap D.S."/>
            <person name="Duran L."/>
            <person name="Fahsbender E.M."/>
            <person name="Goldsmith D.B."/>
            <person name="Keeley R.F."/>
            <person name="Kondoff M.R."/>
            <person name="Kussy B.I."/>
            <person name="Lane M.K."/>
            <person name="Lawler S."/>
            <person name="Leigh B.A."/>
            <person name="Lewis C."/>
            <person name="Lostal L.M."/>
            <person name="Marking D."/>
            <person name="Mancera P.A."/>
            <person name="McClenthan E.C."/>
            <person name="McIntyre E.A."/>
            <person name="Mine J.A."/>
            <person name="Modi S."/>
            <person name="Moore B.D."/>
            <person name="Morgan W.A."/>
            <person name="Nelson K.M."/>
            <person name="Nguyen K.N."/>
            <person name="Ogburn N."/>
            <person name="Parrino D.G."/>
            <person name="Pedapudi A.D."/>
            <person name="Pelham R.P."/>
            <person name="Preece A.M."/>
            <person name="Rampersad E.A."/>
            <person name="Richardson J.C."/>
            <person name="Rodgers C.M."/>
            <person name="Schaffer B.L."/>
            <person name="Sheridan N.E."/>
            <person name="Solone M.R."/>
            <person name="Staley Z.R."/>
            <person name="Tabuchi M."/>
            <person name="Waide R.J."/>
            <person name="Wanjugi P.W."/>
            <person name="Young S."/>
            <person name="Clum A."/>
            <person name="Daum C."/>
            <person name="Huntemann M."/>
            <person name="Ivanova N."/>
            <person name="Kyrpides N."/>
            <person name="Mikhailova N."/>
            <person name="Palaniappan K."/>
            <person name="Pillay M."/>
            <person name="Reddy T.B.K."/>
            <person name="Shapiro N."/>
            <person name="Stamatis D."/>
            <person name="Varghese N."/>
            <person name="Woyke T."/>
            <person name="Boden R."/>
            <person name="Freyermuth S.K."/>
            <person name="Kerfeld C.A."/>
        </authorList>
    </citation>
    <scope>NUCLEOTIDE SEQUENCE [LARGE SCALE GENOMIC DNA]</scope>
    <source>
        <strain evidence="3 4">JR-2</strain>
    </source>
</reference>
<keyword evidence="1" id="KW-0472">Membrane</keyword>
<evidence type="ECO:0000313" key="3">
    <source>
        <dbReference type="EMBL" id="QAB16306.1"/>
    </source>
</evidence>
<evidence type="ECO:0000259" key="2">
    <source>
        <dbReference type="Pfam" id="PF13490"/>
    </source>
</evidence>
<keyword evidence="1" id="KW-1133">Transmembrane helix</keyword>
<sequence length="235" mass="26480">MTEKLKTTPQEIHAYLDGELSLQERQRFEEALKLDPALRHEVCELRKIKQQMLEHYQKVPVPPRPTFERQGSNRTYWAAAASVALVVALGVFALPYSPADSGMQGVSVVQNEATDSRILLHIDSNQPEKTQALLQKASTLLAENKAQEGVPPMQIEIVANDHGIELFEQDNQSREAIISLLAQYDNLKLIACQRALERRAAKGEPAKLIDGVESDKTAIDEIVNRMQTGWKYYKF</sequence>
<dbReference type="RefSeq" id="WP_128385537.1">
    <property type="nucleotide sequence ID" value="NZ_CP035033.1"/>
</dbReference>
<name>A0A410H5Y7_9GAMM</name>
<dbReference type="InterPro" id="IPR027396">
    <property type="entry name" value="DsrEFH-like"/>
</dbReference>
<dbReference type="Proteomes" id="UP000285478">
    <property type="component" value="Chromosome"/>
</dbReference>
<dbReference type="InterPro" id="IPR027383">
    <property type="entry name" value="Znf_put"/>
</dbReference>
<dbReference type="KEGG" id="htr:EPV75_11870"/>
<dbReference type="PANTHER" id="PTHR37691">
    <property type="entry name" value="BLR3518 PROTEIN"/>
    <property type="match status" value="1"/>
</dbReference>
<accession>A0A410H5Y7</accession>
<evidence type="ECO:0000313" key="4">
    <source>
        <dbReference type="Proteomes" id="UP000285478"/>
    </source>
</evidence>
<protein>
    <recommendedName>
        <fullName evidence="2">Putative zinc-finger domain-containing protein</fullName>
    </recommendedName>
</protein>
<proteinExistence type="predicted"/>
<gene>
    <name evidence="3" type="ORF">EPV75_11870</name>
</gene>
<organism evidence="3 4">
    <name type="scientific">Hydrogenovibrio thermophilus</name>
    <dbReference type="NCBI Taxonomy" id="265883"/>
    <lineage>
        <taxon>Bacteria</taxon>
        <taxon>Pseudomonadati</taxon>
        <taxon>Pseudomonadota</taxon>
        <taxon>Gammaproteobacteria</taxon>
        <taxon>Thiotrichales</taxon>
        <taxon>Piscirickettsiaceae</taxon>
        <taxon>Hydrogenovibrio</taxon>
    </lineage>
</organism>
<feature type="transmembrane region" description="Helical" evidence="1">
    <location>
        <begin position="76"/>
        <end position="96"/>
    </location>
</feature>
<dbReference type="Pfam" id="PF13490">
    <property type="entry name" value="zf-HC2"/>
    <property type="match status" value="1"/>
</dbReference>
<dbReference type="Gene3D" id="1.10.10.1320">
    <property type="entry name" value="Anti-sigma factor, zinc-finger domain"/>
    <property type="match status" value="1"/>
</dbReference>
<keyword evidence="1" id="KW-0812">Transmembrane</keyword>
<dbReference type="SUPFAM" id="SSF75169">
    <property type="entry name" value="DsrEFH-like"/>
    <property type="match status" value="1"/>
</dbReference>
<keyword evidence="4" id="KW-1185">Reference proteome</keyword>
<feature type="domain" description="Putative zinc-finger" evidence="2">
    <location>
        <begin position="12"/>
        <end position="32"/>
    </location>
</feature>
<dbReference type="InterPro" id="IPR041916">
    <property type="entry name" value="Anti_sigma_zinc_sf"/>
</dbReference>
<evidence type="ECO:0000256" key="1">
    <source>
        <dbReference type="SAM" id="Phobius"/>
    </source>
</evidence>